<dbReference type="GO" id="GO:0046872">
    <property type="term" value="F:metal ion binding"/>
    <property type="evidence" value="ECO:0007669"/>
    <property type="project" value="UniProtKB-KW"/>
</dbReference>
<dbReference type="KEGG" id="pavi:110766294"/>
<dbReference type="Pfam" id="PF14226">
    <property type="entry name" value="DIOX_N"/>
    <property type="match status" value="1"/>
</dbReference>
<comment type="function">
    <text evidence="3">2-oxoglutarate-dependent dioxygenase essential for auxin catabolism and maintenance of auxin homeostasis in reproductive organs. Catalyzes the irreversible oxidation of indole-3-acetic acid (IAA) to the biologically inactive 2-oxoindole-3-acetic acid (OxIAA).</text>
</comment>
<evidence type="ECO:0000256" key="1">
    <source>
        <dbReference type="ARBA" id="ARBA00022723"/>
    </source>
</evidence>
<feature type="domain" description="Fe2OG dioxygenase" evidence="7">
    <location>
        <begin position="165"/>
        <end position="264"/>
    </location>
</feature>
<dbReference type="RefSeq" id="XP_021825289.1">
    <property type="nucleotide sequence ID" value="XM_021969597.1"/>
</dbReference>
<dbReference type="PROSITE" id="PS51471">
    <property type="entry name" value="FE2OG_OXY"/>
    <property type="match status" value="1"/>
</dbReference>
<dbReference type="InterPro" id="IPR050231">
    <property type="entry name" value="Iron_ascorbate_oxido_reductase"/>
</dbReference>
<dbReference type="InterPro" id="IPR044861">
    <property type="entry name" value="IPNS-like_FE2OG_OXY"/>
</dbReference>
<dbReference type="AlphaFoldDB" id="A0A6P5TDR3"/>
<evidence type="ECO:0000313" key="9">
    <source>
        <dbReference type="RefSeq" id="XP_021825289.1"/>
    </source>
</evidence>
<name>A0A6P5TDR3_PRUAV</name>
<accession>A0A6P5TDR3</accession>
<evidence type="ECO:0000256" key="4">
    <source>
        <dbReference type="ARBA" id="ARBA00074102"/>
    </source>
</evidence>
<dbReference type="FunFam" id="2.60.120.330:FF:000017">
    <property type="entry name" value="2-oxoglutarate-dependent dioxygenase DAO"/>
    <property type="match status" value="1"/>
</dbReference>
<dbReference type="GO" id="GO:0051213">
    <property type="term" value="F:dioxygenase activity"/>
    <property type="evidence" value="ECO:0007669"/>
    <property type="project" value="UniProtKB-KW"/>
</dbReference>
<evidence type="ECO:0000313" key="8">
    <source>
        <dbReference type="Proteomes" id="UP000515124"/>
    </source>
</evidence>
<dbReference type="Proteomes" id="UP000515124">
    <property type="component" value="Unplaced"/>
</dbReference>
<dbReference type="InterPro" id="IPR027443">
    <property type="entry name" value="IPNS-like_sf"/>
</dbReference>
<dbReference type="Pfam" id="PF03171">
    <property type="entry name" value="2OG-FeII_Oxy"/>
    <property type="match status" value="1"/>
</dbReference>
<dbReference type="PANTHER" id="PTHR47990">
    <property type="entry name" value="2-OXOGLUTARATE (2OG) AND FE(II)-DEPENDENT OXYGENASE SUPERFAMILY PROTEIN-RELATED"/>
    <property type="match status" value="1"/>
</dbReference>
<keyword evidence="1 6" id="KW-0479">Metal-binding</keyword>
<evidence type="ECO:0000256" key="6">
    <source>
        <dbReference type="RuleBase" id="RU003682"/>
    </source>
</evidence>
<evidence type="ECO:0000256" key="2">
    <source>
        <dbReference type="ARBA" id="ARBA00023004"/>
    </source>
</evidence>
<keyword evidence="6" id="KW-0560">Oxidoreductase</keyword>
<dbReference type="Gene3D" id="2.60.120.330">
    <property type="entry name" value="B-lactam Antibiotic, Isopenicillin N Synthase, Chain"/>
    <property type="match status" value="1"/>
</dbReference>
<dbReference type="InterPro" id="IPR026992">
    <property type="entry name" value="DIOX_N"/>
</dbReference>
<dbReference type="SUPFAM" id="SSF51197">
    <property type="entry name" value="Clavaminate synthase-like"/>
    <property type="match status" value="1"/>
</dbReference>
<dbReference type="InterPro" id="IPR005123">
    <property type="entry name" value="Oxoglu/Fe-dep_dioxygenase_dom"/>
</dbReference>
<organism evidence="8 9">
    <name type="scientific">Prunus avium</name>
    <name type="common">Cherry</name>
    <name type="synonym">Cerasus avium</name>
    <dbReference type="NCBI Taxonomy" id="42229"/>
    <lineage>
        <taxon>Eukaryota</taxon>
        <taxon>Viridiplantae</taxon>
        <taxon>Streptophyta</taxon>
        <taxon>Embryophyta</taxon>
        <taxon>Tracheophyta</taxon>
        <taxon>Spermatophyta</taxon>
        <taxon>Magnoliopsida</taxon>
        <taxon>eudicotyledons</taxon>
        <taxon>Gunneridae</taxon>
        <taxon>Pentapetalae</taxon>
        <taxon>rosids</taxon>
        <taxon>fabids</taxon>
        <taxon>Rosales</taxon>
        <taxon>Rosaceae</taxon>
        <taxon>Amygdaloideae</taxon>
        <taxon>Amygdaleae</taxon>
        <taxon>Prunus</taxon>
    </lineage>
</organism>
<reference evidence="9" key="1">
    <citation type="submission" date="2025-08" db="UniProtKB">
        <authorList>
            <consortium name="RefSeq"/>
        </authorList>
    </citation>
    <scope>IDENTIFICATION</scope>
</reference>
<protein>
    <recommendedName>
        <fullName evidence="4">2-oxoglutarate-dependent dioxygenase DAO</fullName>
    </recommendedName>
    <alternativeName>
        <fullName evidence="5">Protein DIOXYGENASE FOR AUXIN OXIDATION</fullName>
    </alternativeName>
</protein>
<sequence>MGSDFRHGFPAIELSMTSLAVDRGTDEWNSFLCKRVREACENYGCFEIVYDKIPLQLRAEAFSLIRQLFSLPLETKKKNVNPKPFHGYCGEYPHVPLYESLGLEDASNFEAVREFTELLWPNGHDHFCNAILTMMRQLDELKDVIEMMILDSYGLGEKSDSIVPCKMLLRVMKYSAPPSGEEVGLTAHTDKLLSAILCEDQVSGIEFETKDGQWVKLSLSPSSFLFIVGDPLMAWSNGRMHPVKHRVMMRGEKERISLGIFPVPTEGTIIKPPNELRDEEHPQIIKEFDFTEFFRFFSSEEGVAIDSAKQVFAFAGIST</sequence>
<evidence type="ECO:0000259" key="7">
    <source>
        <dbReference type="PROSITE" id="PS51471"/>
    </source>
</evidence>
<keyword evidence="9" id="KW-0223">Dioxygenase</keyword>
<keyword evidence="8" id="KW-1185">Reference proteome</keyword>
<proteinExistence type="inferred from homology"/>
<evidence type="ECO:0000256" key="5">
    <source>
        <dbReference type="ARBA" id="ARBA00076740"/>
    </source>
</evidence>
<evidence type="ECO:0000256" key="3">
    <source>
        <dbReference type="ARBA" id="ARBA00054658"/>
    </source>
</evidence>
<comment type="similarity">
    <text evidence="6">Belongs to the iron/ascorbate-dependent oxidoreductase family.</text>
</comment>
<gene>
    <name evidence="9" type="primary">LOC110766294</name>
</gene>
<keyword evidence="2 6" id="KW-0408">Iron</keyword>
<dbReference type="GeneID" id="110766294"/>